<reference evidence="4" key="1">
    <citation type="submission" date="2020-11" db="EMBL/GenBank/DDBJ databases">
        <authorList>
            <consortium name="DOE Joint Genome Institute"/>
            <person name="Ahrendt S."/>
            <person name="Riley R."/>
            <person name="Andreopoulos W."/>
            <person name="Labutti K."/>
            <person name="Pangilinan J."/>
            <person name="Ruiz-Duenas F.J."/>
            <person name="Barrasa J.M."/>
            <person name="Sanchez-Garcia M."/>
            <person name="Camarero S."/>
            <person name="Miyauchi S."/>
            <person name="Serrano A."/>
            <person name="Linde D."/>
            <person name="Babiker R."/>
            <person name="Drula E."/>
            <person name="Ayuso-Fernandez I."/>
            <person name="Pacheco R."/>
            <person name="Padilla G."/>
            <person name="Ferreira P."/>
            <person name="Barriuso J."/>
            <person name="Kellner H."/>
            <person name="Castanera R."/>
            <person name="Alfaro M."/>
            <person name="Ramirez L."/>
            <person name="Pisabarro A.G."/>
            <person name="Kuo A."/>
            <person name="Tritt A."/>
            <person name="Lipzen A."/>
            <person name="He G."/>
            <person name="Yan M."/>
            <person name="Ng V."/>
            <person name="Cullen D."/>
            <person name="Martin F."/>
            <person name="Rosso M.-N."/>
            <person name="Henrissat B."/>
            <person name="Hibbett D."/>
            <person name="Martinez A.T."/>
            <person name="Grigoriev I.V."/>
        </authorList>
    </citation>
    <scope>NUCLEOTIDE SEQUENCE</scope>
    <source>
        <strain evidence="4">AH 40177</strain>
    </source>
</reference>
<comment type="caution">
    <text evidence="4">The sequence shown here is derived from an EMBL/GenBank/DDBJ whole genome shotgun (WGS) entry which is preliminary data.</text>
</comment>
<dbReference type="Pfam" id="PF20231">
    <property type="entry name" value="DUF6589"/>
    <property type="match status" value="1"/>
</dbReference>
<sequence length="912" mass="104402">MADSEKIMFSNSLWEDVWQAKFASELGPSPQKIPYWKKLHLLFSLMVFLNLSIANFINFLFTSSASSVRQKAGKYLEYHPHGVDETHRFAPAKLWSLWHENSKARPYLHTIVQGCASEIVLDESDSIISDPSLKVRVKGLTASSIHSLLAPRILYEKYCGLAPFTTGILRTFTASPNRYRRRKHTEDTDSDSDVEMEDIPLPEETLDLGETFMAPEEGKTEVPMMNTSEAAITIVIAMLSFLRNRANNLLPLLLGLFFMINGTSTRVMTMLHEVGLSVSTYTVERLKEQLTLSATEFAIELIASPHLWYIIYDNINIYLRKWDQRLTNKNEMLHATNSAVVGIDAEGIDPLKALDLGEKLEMRGQRKNANFHEDIIPTKDDFEFIFQKSFPWLITDLLFRHSPDNEKWKDRRKMKDTIEAMMPMDRPLPAKKTDTRPFGVFDVNEGSKKGQVMLNEAMQARSRQSTESWTKRLTIRVGDWLTSNLIRLARRDRTNEEDHMERLDFIEELSALWHYALQATHMIMRIHHGHEPASDPASLGAHKNSLKRVWDTNKPNYAAAKSLIRHSLIARLLHLIMVQKNWETWEELCKWRPDLDELTRMASDILKEWGTTPAAELQKQAKDDWNARSSYFIRDALFFMEFESAVRHADPGRQHNYARECVEVLVRFKYETPAELQKVLERAWFVSNGEPGRSIPSDLYLERNNFWVKRIFIAHGNGVTMEYIIKKGSACVEACRDVSHMVAAYFGNPDRSRKHKEAKFLEDTRALVEEMQRIGLHCVTKERFVPAKPRANAKNPKLQSAVIDAQVRGLEIWADGNFSHYIRVTTYDARTSSYPLGNPAKPPAAKKDTNINGGDEEEDENIDERDRGTCLDNGTIFDNVEENVLDYGNLIDLEGDDGLGGGDEVSSGEIII</sequence>
<evidence type="ECO:0000259" key="3">
    <source>
        <dbReference type="Pfam" id="PF20231"/>
    </source>
</evidence>
<name>A0A9P5PQG1_9AGAR</name>
<accession>A0A9P5PQG1</accession>
<dbReference type="EMBL" id="JADNRY010000090">
    <property type="protein sequence ID" value="KAF9066250.1"/>
    <property type="molecule type" value="Genomic_DNA"/>
</dbReference>
<evidence type="ECO:0000256" key="2">
    <source>
        <dbReference type="SAM" id="Phobius"/>
    </source>
</evidence>
<evidence type="ECO:0000313" key="5">
    <source>
        <dbReference type="Proteomes" id="UP000772434"/>
    </source>
</evidence>
<feature type="region of interest" description="Disordered" evidence="1">
    <location>
        <begin position="832"/>
        <end position="868"/>
    </location>
</feature>
<evidence type="ECO:0000256" key="1">
    <source>
        <dbReference type="SAM" id="MobiDB-lite"/>
    </source>
</evidence>
<dbReference type="AlphaFoldDB" id="A0A9P5PQG1"/>
<dbReference type="InterPro" id="IPR046496">
    <property type="entry name" value="DUF6589"/>
</dbReference>
<feature type="compositionally biased region" description="Acidic residues" evidence="1">
    <location>
        <begin position="854"/>
        <end position="863"/>
    </location>
</feature>
<gene>
    <name evidence="4" type="ORF">BDP27DRAFT_1365785</name>
</gene>
<proteinExistence type="predicted"/>
<dbReference type="Proteomes" id="UP000772434">
    <property type="component" value="Unassembled WGS sequence"/>
</dbReference>
<keyword evidence="2" id="KW-0472">Membrane</keyword>
<keyword evidence="2" id="KW-1133">Transmembrane helix</keyword>
<evidence type="ECO:0000313" key="4">
    <source>
        <dbReference type="EMBL" id="KAF9066250.1"/>
    </source>
</evidence>
<organism evidence="4 5">
    <name type="scientific">Rhodocollybia butyracea</name>
    <dbReference type="NCBI Taxonomy" id="206335"/>
    <lineage>
        <taxon>Eukaryota</taxon>
        <taxon>Fungi</taxon>
        <taxon>Dikarya</taxon>
        <taxon>Basidiomycota</taxon>
        <taxon>Agaricomycotina</taxon>
        <taxon>Agaricomycetes</taxon>
        <taxon>Agaricomycetidae</taxon>
        <taxon>Agaricales</taxon>
        <taxon>Marasmiineae</taxon>
        <taxon>Omphalotaceae</taxon>
        <taxon>Rhodocollybia</taxon>
    </lineage>
</organism>
<dbReference type="OrthoDB" id="3207600at2759"/>
<keyword evidence="2" id="KW-0812">Transmembrane</keyword>
<feature type="domain" description="DUF6589" evidence="3">
    <location>
        <begin position="365"/>
        <end position="755"/>
    </location>
</feature>
<feature type="transmembrane region" description="Helical" evidence="2">
    <location>
        <begin position="39"/>
        <end position="61"/>
    </location>
</feature>
<keyword evidence="5" id="KW-1185">Reference proteome</keyword>
<protein>
    <recommendedName>
        <fullName evidence="3">DUF6589 domain-containing protein</fullName>
    </recommendedName>
</protein>